<dbReference type="KEGG" id="hdh:G5B40_18435"/>
<keyword evidence="2 7" id="KW-0540">Nuclease</keyword>
<dbReference type="GO" id="GO:0004521">
    <property type="term" value="F:RNA endonuclease activity"/>
    <property type="evidence" value="ECO:0007669"/>
    <property type="project" value="UniProtKB-UniRule"/>
</dbReference>
<evidence type="ECO:0000313" key="8">
    <source>
        <dbReference type="EMBL" id="QIE57967.1"/>
    </source>
</evidence>
<keyword evidence="9" id="KW-1185">Reference proteome</keyword>
<accession>A0A7M3T7I6</accession>
<gene>
    <name evidence="7 8" type="primary">ybeY</name>
    <name evidence="8" type="ORF">G5B40_18435</name>
</gene>
<reference evidence="8 9" key="1">
    <citation type="submission" date="2020-02" db="EMBL/GenBank/DDBJ databases">
        <title>complete genome sequence of Rhodobacteraceae bacterium.</title>
        <authorList>
            <person name="Park J."/>
            <person name="Kim Y.-S."/>
            <person name="Kim K.-H."/>
        </authorList>
    </citation>
    <scope>NUCLEOTIDE SEQUENCE [LARGE SCALE GENOMIC DNA]</scope>
    <source>
        <strain evidence="8 9">RR4-56</strain>
    </source>
</reference>
<keyword evidence="7" id="KW-0698">rRNA processing</keyword>
<dbReference type="NCBIfam" id="TIGR00043">
    <property type="entry name" value="rRNA maturation RNase YbeY"/>
    <property type="match status" value="1"/>
</dbReference>
<dbReference type="Pfam" id="PF02130">
    <property type="entry name" value="YbeY"/>
    <property type="match status" value="1"/>
</dbReference>
<feature type="binding site" evidence="7">
    <location>
        <position position="125"/>
    </location>
    <ligand>
        <name>Zn(2+)</name>
        <dbReference type="ChEBI" id="CHEBI:29105"/>
        <note>catalytic</note>
    </ligand>
</feature>
<dbReference type="SUPFAM" id="SSF55486">
    <property type="entry name" value="Metalloproteases ('zincins'), catalytic domain"/>
    <property type="match status" value="1"/>
</dbReference>
<dbReference type="InterPro" id="IPR020549">
    <property type="entry name" value="YbeY_CS"/>
</dbReference>
<keyword evidence="7" id="KW-0690">Ribosome biogenesis</keyword>
<organism evidence="8 9">
    <name type="scientific">Pikeienuella piscinae</name>
    <dbReference type="NCBI Taxonomy" id="2748098"/>
    <lineage>
        <taxon>Bacteria</taxon>
        <taxon>Pseudomonadati</taxon>
        <taxon>Pseudomonadota</taxon>
        <taxon>Alphaproteobacteria</taxon>
        <taxon>Rhodobacterales</taxon>
        <taxon>Paracoccaceae</taxon>
        <taxon>Pikeienuella</taxon>
    </lineage>
</organism>
<evidence type="ECO:0000256" key="4">
    <source>
        <dbReference type="ARBA" id="ARBA00022759"/>
    </source>
</evidence>
<evidence type="ECO:0000256" key="3">
    <source>
        <dbReference type="ARBA" id="ARBA00022723"/>
    </source>
</evidence>
<sequence>MSIEFNVEDPAWDNAAPWYREVALRAAEQALIAAGRTPPEAEISVLLCHDARISELNRGFRGKAAATNVLSWPAHALAPPRPGAHPAPPPDATLGDIALARETIETEAREQHLSVERHFAHLFAHGVLHLLGYDHETDADAELMEGLERRALGAMGIADPYAVARC</sequence>
<dbReference type="PANTHER" id="PTHR46986">
    <property type="entry name" value="ENDORIBONUCLEASE YBEY, CHLOROPLASTIC"/>
    <property type="match status" value="1"/>
</dbReference>
<feature type="binding site" evidence="7">
    <location>
        <position position="135"/>
    </location>
    <ligand>
        <name>Zn(2+)</name>
        <dbReference type="ChEBI" id="CHEBI:29105"/>
        <note>catalytic</note>
    </ligand>
</feature>
<keyword evidence="3 7" id="KW-0479">Metal-binding</keyword>
<comment type="function">
    <text evidence="7">Single strand-specific metallo-endoribonuclease involved in late-stage 70S ribosome quality control and in maturation of the 3' terminus of the 16S rRNA.</text>
</comment>
<dbReference type="HAMAP" id="MF_00009">
    <property type="entry name" value="Endoribonucl_YbeY"/>
    <property type="match status" value="1"/>
</dbReference>
<dbReference type="EC" id="3.1.-.-" evidence="7"/>
<comment type="cofactor">
    <cofactor evidence="7">
        <name>Zn(2+)</name>
        <dbReference type="ChEBI" id="CHEBI:29105"/>
    </cofactor>
    <text evidence="7">Binds 1 zinc ion.</text>
</comment>
<evidence type="ECO:0000256" key="6">
    <source>
        <dbReference type="ARBA" id="ARBA00022833"/>
    </source>
</evidence>
<dbReference type="InterPro" id="IPR023091">
    <property type="entry name" value="MetalPrtase_cat_dom_sf_prd"/>
</dbReference>
<keyword evidence="7" id="KW-0963">Cytoplasm</keyword>
<dbReference type="GO" id="GO:0005737">
    <property type="term" value="C:cytoplasm"/>
    <property type="evidence" value="ECO:0007669"/>
    <property type="project" value="UniProtKB-SubCell"/>
</dbReference>
<feature type="binding site" evidence="7">
    <location>
        <position position="129"/>
    </location>
    <ligand>
        <name>Zn(2+)</name>
        <dbReference type="ChEBI" id="CHEBI:29105"/>
        <note>catalytic</note>
    </ligand>
</feature>
<dbReference type="Proteomes" id="UP000503336">
    <property type="component" value="Chromosome"/>
</dbReference>
<keyword evidence="5 7" id="KW-0378">Hydrolase</keyword>
<evidence type="ECO:0000256" key="7">
    <source>
        <dbReference type="HAMAP-Rule" id="MF_00009"/>
    </source>
</evidence>
<dbReference type="GO" id="GO:0004222">
    <property type="term" value="F:metalloendopeptidase activity"/>
    <property type="evidence" value="ECO:0007669"/>
    <property type="project" value="InterPro"/>
</dbReference>
<dbReference type="GO" id="GO:0008270">
    <property type="term" value="F:zinc ion binding"/>
    <property type="evidence" value="ECO:0007669"/>
    <property type="project" value="UniProtKB-UniRule"/>
</dbReference>
<dbReference type="AlphaFoldDB" id="A0A7M3T7I6"/>
<evidence type="ECO:0000256" key="1">
    <source>
        <dbReference type="ARBA" id="ARBA00010875"/>
    </source>
</evidence>
<evidence type="ECO:0000256" key="2">
    <source>
        <dbReference type="ARBA" id="ARBA00022722"/>
    </source>
</evidence>
<proteinExistence type="inferred from homology"/>
<dbReference type="PROSITE" id="PS01306">
    <property type="entry name" value="UPF0054"/>
    <property type="match status" value="1"/>
</dbReference>
<protein>
    <recommendedName>
        <fullName evidence="7">Endoribonuclease YbeY</fullName>
        <ecNumber evidence="7">3.1.-.-</ecNumber>
    </recommendedName>
</protein>
<keyword evidence="6 7" id="KW-0862">Zinc</keyword>
<dbReference type="GO" id="GO:0006364">
    <property type="term" value="P:rRNA processing"/>
    <property type="evidence" value="ECO:0007669"/>
    <property type="project" value="UniProtKB-UniRule"/>
</dbReference>
<comment type="similarity">
    <text evidence="1 7">Belongs to the endoribonuclease YbeY family.</text>
</comment>
<evidence type="ECO:0000313" key="9">
    <source>
        <dbReference type="Proteomes" id="UP000503336"/>
    </source>
</evidence>
<keyword evidence="4 7" id="KW-0255">Endonuclease</keyword>
<dbReference type="Gene3D" id="3.40.390.30">
    <property type="entry name" value="Metalloproteases ('zincins'), catalytic domain"/>
    <property type="match status" value="1"/>
</dbReference>
<name>A0A7M3T7I6_9RHOB</name>
<comment type="subcellular location">
    <subcellularLocation>
        <location evidence="7">Cytoplasm</location>
    </subcellularLocation>
</comment>
<evidence type="ECO:0000256" key="5">
    <source>
        <dbReference type="ARBA" id="ARBA00022801"/>
    </source>
</evidence>
<dbReference type="InterPro" id="IPR002036">
    <property type="entry name" value="YbeY"/>
</dbReference>
<dbReference type="PANTHER" id="PTHR46986:SF1">
    <property type="entry name" value="ENDORIBONUCLEASE YBEY, CHLOROPLASTIC"/>
    <property type="match status" value="1"/>
</dbReference>
<dbReference type="EMBL" id="CP049056">
    <property type="protein sequence ID" value="QIE57967.1"/>
    <property type="molecule type" value="Genomic_DNA"/>
</dbReference>